<feature type="domain" description="Phosphotyrosine protein phosphatase I" evidence="2">
    <location>
        <begin position="11"/>
        <end position="141"/>
    </location>
</feature>
<dbReference type="PATRIC" id="fig|1224164.3.peg.320"/>
<dbReference type="Gene3D" id="3.40.50.2300">
    <property type="match status" value="1"/>
</dbReference>
<proteinExistence type="predicted"/>
<gene>
    <name evidence="3" type="ORF">B843_01660</name>
</gene>
<dbReference type="Pfam" id="PF01451">
    <property type="entry name" value="LMWPc"/>
    <property type="match status" value="1"/>
</dbReference>
<sequence length="147" mass="15516">MPTTTSNDELPGVLFLCVRNKGKSQMAAALARLRGEGVIRAFSAGTHPGDAINQTSAESVAELGADMSGETPQGVTPELLGKVGLVVAIGGEVDTTALEEGGVPVERWVTDEPSLRGIEGLERMRIIRDDIDARVRALVESYRSRGA</sequence>
<dbReference type="SMART" id="SM00226">
    <property type="entry name" value="LMWPc"/>
    <property type="match status" value="1"/>
</dbReference>
<dbReference type="Proteomes" id="UP000019222">
    <property type="component" value="Chromosome"/>
</dbReference>
<dbReference type="PANTHER" id="PTHR43428:SF1">
    <property type="entry name" value="ARSENATE REDUCTASE"/>
    <property type="match status" value="1"/>
</dbReference>
<dbReference type="AlphaFoldDB" id="W5XYF1"/>
<reference evidence="3 4" key="1">
    <citation type="submission" date="2013-02" db="EMBL/GenBank/DDBJ databases">
        <title>The complete genome sequence of Corynebacterium vitaeruminis DSM 20294.</title>
        <authorList>
            <person name="Ruckert C."/>
            <person name="Albersmeier A."/>
            <person name="Kalinowski J."/>
        </authorList>
    </citation>
    <scope>NUCLEOTIDE SEQUENCE [LARGE SCALE GENOMIC DNA]</scope>
    <source>
        <strain evidence="4">ATCC 10234</strain>
    </source>
</reference>
<dbReference type="PANTHER" id="PTHR43428">
    <property type="entry name" value="ARSENATE REDUCTASE"/>
    <property type="match status" value="1"/>
</dbReference>
<name>W5XYF1_9CORY</name>
<dbReference type="STRING" id="1224164.B843_01660"/>
<evidence type="ECO:0000256" key="1">
    <source>
        <dbReference type="ARBA" id="ARBA00022849"/>
    </source>
</evidence>
<dbReference type="KEGG" id="cvt:B843_01660"/>
<dbReference type="SUPFAM" id="SSF52788">
    <property type="entry name" value="Phosphotyrosine protein phosphatases I"/>
    <property type="match status" value="1"/>
</dbReference>
<dbReference type="eggNOG" id="COG0394">
    <property type="taxonomic scope" value="Bacteria"/>
</dbReference>
<accession>W5XYF1</accession>
<evidence type="ECO:0000259" key="2">
    <source>
        <dbReference type="SMART" id="SM00226"/>
    </source>
</evidence>
<evidence type="ECO:0000313" key="4">
    <source>
        <dbReference type="Proteomes" id="UP000019222"/>
    </source>
</evidence>
<dbReference type="EMBL" id="CP004353">
    <property type="protein sequence ID" value="AHI21724.1"/>
    <property type="molecule type" value="Genomic_DNA"/>
</dbReference>
<organism evidence="3 4">
    <name type="scientific">Corynebacterium vitaeruminis DSM 20294</name>
    <dbReference type="NCBI Taxonomy" id="1224164"/>
    <lineage>
        <taxon>Bacteria</taxon>
        <taxon>Bacillati</taxon>
        <taxon>Actinomycetota</taxon>
        <taxon>Actinomycetes</taxon>
        <taxon>Mycobacteriales</taxon>
        <taxon>Corynebacteriaceae</taxon>
        <taxon>Corynebacterium</taxon>
    </lineage>
</organism>
<dbReference type="InterPro" id="IPR036196">
    <property type="entry name" value="Ptyr_pPase_sf"/>
</dbReference>
<protein>
    <submittedName>
        <fullName evidence="3">Protein-tyrosine-phosphatase</fullName>
    </submittedName>
</protein>
<dbReference type="HOGENOM" id="CLU_071415_3_3_11"/>
<keyword evidence="4" id="KW-1185">Reference proteome</keyword>
<keyword evidence="1" id="KW-0059">Arsenical resistance</keyword>
<dbReference type="GO" id="GO:0046685">
    <property type="term" value="P:response to arsenic-containing substance"/>
    <property type="evidence" value="ECO:0007669"/>
    <property type="project" value="UniProtKB-KW"/>
</dbReference>
<dbReference type="RefSeq" id="WP_025251791.1">
    <property type="nucleotide sequence ID" value="NZ_CP004353.1"/>
</dbReference>
<evidence type="ECO:0000313" key="3">
    <source>
        <dbReference type="EMBL" id="AHI21724.1"/>
    </source>
</evidence>
<dbReference type="InterPro" id="IPR023485">
    <property type="entry name" value="Ptyr_pPase"/>
</dbReference>